<keyword evidence="3 6" id="KW-0963">Cytoplasm</keyword>
<dbReference type="FunCoup" id="A0A0H2SFJ8">
    <property type="interactions" value="3"/>
</dbReference>
<dbReference type="InterPro" id="IPR040457">
    <property type="entry name" value="GCP_C"/>
</dbReference>
<comment type="subcellular location">
    <subcellularLocation>
        <location evidence="1 6">Cytoplasm</location>
        <location evidence="1 6">Cytoskeleton</location>
        <location evidence="1 6">Microtubule organizing center</location>
    </subcellularLocation>
</comment>
<dbReference type="GO" id="GO:0043015">
    <property type="term" value="F:gamma-tubulin binding"/>
    <property type="evidence" value="ECO:0007669"/>
    <property type="project" value="InterPro"/>
</dbReference>
<organism evidence="9 10">
    <name type="scientific">Schizopora paradoxa</name>
    <dbReference type="NCBI Taxonomy" id="27342"/>
    <lineage>
        <taxon>Eukaryota</taxon>
        <taxon>Fungi</taxon>
        <taxon>Dikarya</taxon>
        <taxon>Basidiomycota</taxon>
        <taxon>Agaricomycotina</taxon>
        <taxon>Agaricomycetes</taxon>
        <taxon>Hymenochaetales</taxon>
        <taxon>Schizoporaceae</taxon>
        <taxon>Schizopora</taxon>
    </lineage>
</organism>
<dbReference type="InterPro" id="IPR042241">
    <property type="entry name" value="GCP_C_sf"/>
</dbReference>
<evidence type="ECO:0000259" key="7">
    <source>
        <dbReference type="Pfam" id="PF04130"/>
    </source>
</evidence>
<evidence type="ECO:0000313" key="10">
    <source>
        <dbReference type="Proteomes" id="UP000053477"/>
    </source>
</evidence>
<comment type="similarity">
    <text evidence="2 6">Belongs to the TUBGCP family.</text>
</comment>
<dbReference type="InterPro" id="IPR007259">
    <property type="entry name" value="GCP"/>
</dbReference>
<dbReference type="GO" id="GO:0000922">
    <property type="term" value="C:spindle pole"/>
    <property type="evidence" value="ECO:0007669"/>
    <property type="project" value="InterPro"/>
</dbReference>
<dbReference type="GO" id="GO:0007020">
    <property type="term" value="P:microtubule nucleation"/>
    <property type="evidence" value="ECO:0007669"/>
    <property type="project" value="InterPro"/>
</dbReference>
<dbReference type="OrthoDB" id="1608002at2759"/>
<dbReference type="Proteomes" id="UP000053477">
    <property type="component" value="Unassembled WGS sequence"/>
</dbReference>
<gene>
    <name evidence="9" type="ORF">SCHPADRAFT_816398</name>
</gene>
<dbReference type="GO" id="GO:0005874">
    <property type="term" value="C:microtubule"/>
    <property type="evidence" value="ECO:0007669"/>
    <property type="project" value="UniProtKB-KW"/>
</dbReference>
<dbReference type="STRING" id="27342.A0A0H2SFJ8"/>
<dbReference type="GO" id="GO:0000930">
    <property type="term" value="C:gamma-tubulin complex"/>
    <property type="evidence" value="ECO:0007669"/>
    <property type="project" value="UniProtKB-ARBA"/>
</dbReference>
<accession>A0A0H2SFJ8</accession>
<dbReference type="PANTHER" id="PTHR19302">
    <property type="entry name" value="GAMMA TUBULIN COMPLEX PROTEIN"/>
    <property type="match status" value="1"/>
</dbReference>
<reference evidence="9 10" key="1">
    <citation type="submission" date="2015-04" db="EMBL/GenBank/DDBJ databases">
        <title>Complete genome sequence of Schizopora paradoxa KUC8140, a cosmopolitan wood degrader in East Asia.</title>
        <authorList>
            <consortium name="DOE Joint Genome Institute"/>
            <person name="Min B."/>
            <person name="Park H."/>
            <person name="Jang Y."/>
            <person name="Kim J.-J."/>
            <person name="Kim K.H."/>
            <person name="Pangilinan J."/>
            <person name="Lipzen A."/>
            <person name="Riley R."/>
            <person name="Grigoriev I.V."/>
            <person name="Spatafora J.W."/>
            <person name="Choi I.-G."/>
        </authorList>
    </citation>
    <scope>NUCLEOTIDE SEQUENCE [LARGE SCALE GENOMIC DNA]</scope>
    <source>
        <strain evidence="9 10">KUC8140</strain>
    </source>
</reference>
<dbReference type="Pfam" id="PF17681">
    <property type="entry name" value="GCP_N_terminal"/>
    <property type="match status" value="1"/>
</dbReference>
<evidence type="ECO:0000256" key="5">
    <source>
        <dbReference type="ARBA" id="ARBA00023212"/>
    </source>
</evidence>
<dbReference type="GO" id="GO:0051321">
    <property type="term" value="P:meiotic cell cycle"/>
    <property type="evidence" value="ECO:0007669"/>
    <property type="project" value="TreeGrafter"/>
</dbReference>
<keyword evidence="4 6" id="KW-0493">Microtubule</keyword>
<evidence type="ECO:0000256" key="1">
    <source>
        <dbReference type="ARBA" id="ARBA00004267"/>
    </source>
</evidence>
<evidence type="ECO:0000313" key="9">
    <source>
        <dbReference type="EMBL" id="KLO20593.1"/>
    </source>
</evidence>
<sequence>MIAEILLVLAGHESSLFPEDYKLHPDFVPLLHPGERECLESLGLLAFRYRRIKAACTKLSLSPSTYVCAFCSKLNAILRDEYEALVVSTEARILTRDDSLVGSGSFVPLSSIKALFMPWDSPLAAFESLVIRLEEEPNWPPGRLIDHLIEKSEAGTHSISSMMSRLATAVQQIWRSHLQAFLVHGTLSSIDPLANEDYSLRDETIPSCVSKSARDSIKYVGRAVGTVKSSKWRKQLPSHLLLEHTRLLDSVLPQDNHAFDRVIAQIRMEVSEWLWSNVLTMNDVENAVDSLANYFLLQNGEFGLSLIREIDRLKQSRLSIRSGPKSSIIREQDLQLALLRASLGTSAQNDPALAHLRFQLPSGPARPLLSDPTLRASTSSTNARFDETMLGTPVRLAYDIAWPLDLFLHDAELTVYSDIFAFLSALRHIHTRVHGCWTSLSGAQRARRRWTGLGEGGTQQDLEARKELLRCGWGVVRLMGWFLDVLLGYMMVDVVGSEFRRFRNQLRPGDGKSLVDFNTLRNLHSTYLERLLSGSLLSQAPLTATVKGIFDVCDQFVGQVERWGGDVLPALLFEGSINDGDESSVGKMVLQRWETVKEFNESFYTLLESFYGQLTTTTLLSTPIDASRSMSIAGNASALQTSVSRKLRTSEKEGEMRRHVERLLLRMDFNRMFSTAKVGKTGT</sequence>
<dbReference type="GO" id="GO:0031122">
    <property type="term" value="P:cytoplasmic microtubule organization"/>
    <property type="evidence" value="ECO:0007669"/>
    <property type="project" value="TreeGrafter"/>
</dbReference>
<keyword evidence="5 6" id="KW-0206">Cytoskeleton</keyword>
<dbReference type="EMBL" id="KQ085882">
    <property type="protein sequence ID" value="KLO20593.1"/>
    <property type="molecule type" value="Genomic_DNA"/>
</dbReference>
<dbReference type="Pfam" id="PF04130">
    <property type="entry name" value="GCP_C_terminal"/>
    <property type="match status" value="1"/>
</dbReference>
<dbReference type="InterPro" id="IPR041470">
    <property type="entry name" value="GCP_N"/>
</dbReference>
<evidence type="ECO:0000256" key="4">
    <source>
        <dbReference type="ARBA" id="ARBA00022701"/>
    </source>
</evidence>
<dbReference type="GO" id="GO:0051011">
    <property type="term" value="F:microtubule minus-end binding"/>
    <property type="evidence" value="ECO:0007669"/>
    <property type="project" value="TreeGrafter"/>
</dbReference>
<proteinExistence type="inferred from homology"/>
<feature type="domain" description="Gamma tubulin complex component protein N-terminal" evidence="8">
    <location>
        <begin position="2"/>
        <end position="276"/>
    </location>
</feature>
<name>A0A0H2SFJ8_9AGAM</name>
<evidence type="ECO:0000256" key="6">
    <source>
        <dbReference type="RuleBase" id="RU363050"/>
    </source>
</evidence>
<dbReference type="GO" id="GO:0005816">
    <property type="term" value="C:spindle pole body"/>
    <property type="evidence" value="ECO:0007669"/>
    <property type="project" value="UniProtKB-ARBA"/>
</dbReference>
<evidence type="ECO:0000256" key="2">
    <source>
        <dbReference type="ARBA" id="ARBA00010337"/>
    </source>
</evidence>
<evidence type="ECO:0000259" key="8">
    <source>
        <dbReference type="Pfam" id="PF17681"/>
    </source>
</evidence>
<dbReference type="GO" id="GO:0051225">
    <property type="term" value="P:spindle assembly"/>
    <property type="evidence" value="ECO:0007669"/>
    <property type="project" value="TreeGrafter"/>
</dbReference>
<dbReference type="InParanoid" id="A0A0H2SFJ8"/>
<protein>
    <recommendedName>
        <fullName evidence="6">Spindle pole body component</fullName>
    </recommendedName>
</protein>
<dbReference type="AlphaFoldDB" id="A0A0H2SFJ8"/>
<dbReference type="GO" id="GO:0000278">
    <property type="term" value="P:mitotic cell cycle"/>
    <property type="evidence" value="ECO:0007669"/>
    <property type="project" value="TreeGrafter"/>
</dbReference>
<keyword evidence="10" id="KW-1185">Reference proteome</keyword>
<feature type="domain" description="Gamma tubulin complex component C-terminal" evidence="7">
    <location>
        <begin position="290"/>
        <end position="671"/>
    </location>
</feature>
<evidence type="ECO:0000256" key="3">
    <source>
        <dbReference type="ARBA" id="ARBA00022490"/>
    </source>
</evidence>
<dbReference type="PANTHER" id="PTHR19302:SF27">
    <property type="entry name" value="GAMMA-TUBULIN COMPLEX COMPONENT 4"/>
    <property type="match status" value="1"/>
</dbReference>
<dbReference type="Gene3D" id="1.20.120.1900">
    <property type="entry name" value="Gamma-tubulin complex, C-terminal domain"/>
    <property type="match status" value="1"/>
</dbReference>